<dbReference type="InterPro" id="IPR029068">
    <property type="entry name" value="Glyas_Bleomycin-R_OHBP_Dase"/>
</dbReference>
<evidence type="ECO:0000256" key="2">
    <source>
        <dbReference type="ARBA" id="ARBA00021572"/>
    </source>
</evidence>
<reference evidence="5 6" key="1">
    <citation type="submission" date="2018-05" db="EMBL/GenBank/DDBJ databases">
        <title>Genomic Encyclopedia of Type Strains, Phase IV (KMG-V): Genome sequencing to study the core and pangenomes of soil and plant-associated prokaryotes.</title>
        <authorList>
            <person name="Whitman W."/>
        </authorList>
    </citation>
    <scope>NUCLEOTIDE SEQUENCE [LARGE SCALE GENOMIC DNA]</scope>
    <source>
        <strain evidence="5 6">SLV-132</strain>
    </source>
</reference>
<keyword evidence="6" id="KW-1185">Reference proteome</keyword>
<dbReference type="EMBL" id="QGGT01000003">
    <property type="protein sequence ID" value="PWK33712.1"/>
    <property type="molecule type" value="Genomic_DNA"/>
</dbReference>
<evidence type="ECO:0000256" key="3">
    <source>
        <dbReference type="ARBA" id="ARBA00023251"/>
    </source>
</evidence>
<dbReference type="AlphaFoldDB" id="A0A316ERG7"/>
<dbReference type="SUPFAM" id="SSF54593">
    <property type="entry name" value="Glyoxalase/Bleomycin resistance protein/Dihydroxybiphenyl dioxygenase"/>
    <property type="match status" value="1"/>
</dbReference>
<dbReference type="Gene3D" id="3.10.180.10">
    <property type="entry name" value="2,3-Dihydroxybiphenyl 1,2-Dioxygenase, domain 1"/>
    <property type="match status" value="1"/>
</dbReference>
<feature type="domain" description="VOC" evidence="4">
    <location>
        <begin position="2"/>
        <end position="118"/>
    </location>
</feature>
<dbReference type="GO" id="GO:0046677">
    <property type="term" value="P:response to antibiotic"/>
    <property type="evidence" value="ECO:0007669"/>
    <property type="project" value="UniProtKB-KW"/>
</dbReference>
<proteinExistence type="inferred from homology"/>
<dbReference type="Proteomes" id="UP000245754">
    <property type="component" value="Unassembled WGS sequence"/>
</dbReference>
<protein>
    <recommendedName>
        <fullName evidence="2">Bleomycin resistance protein</fullName>
    </recommendedName>
</protein>
<dbReference type="InterPro" id="IPR000335">
    <property type="entry name" value="Bleomycin-R"/>
</dbReference>
<dbReference type="RefSeq" id="WP_109584387.1">
    <property type="nucleotide sequence ID" value="NZ_CAJPUX010000005.1"/>
</dbReference>
<dbReference type="GO" id="GO:0016829">
    <property type="term" value="F:lyase activity"/>
    <property type="evidence" value="ECO:0007669"/>
    <property type="project" value="UniProtKB-KW"/>
</dbReference>
<dbReference type="OrthoDB" id="9803104at2"/>
<gene>
    <name evidence="5" type="ORF">C7419_10331</name>
</gene>
<dbReference type="CDD" id="cd08349">
    <property type="entry name" value="BLMA_like"/>
    <property type="match status" value="1"/>
</dbReference>
<evidence type="ECO:0000313" key="6">
    <source>
        <dbReference type="Proteomes" id="UP000245754"/>
    </source>
</evidence>
<organism evidence="5 6">
    <name type="scientific">Cupriavidus plantarum</name>
    <dbReference type="NCBI Taxonomy" id="942865"/>
    <lineage>
        <taxon>Bacteria</taxon>
        <taxon>Pseudomonadati</taxon>
        <taxon>Pseudomonadota</taxon>
        <taxon>Betaproteobacteria</taxon>
        <taxon>Burkholderiales</taxon>
        <taxon>Burkholderiaceae</taxon>
        <taxon>Cupriavidus</taxon>
    </lineage>
</organism>
<keyword evidence="5" id="KW-0456">Lyase</keyword>
<accession>A0A316ERG7</accession>
<evidence type="ECO:0000259" key="4">
    <source>
        <dbReference type="PROSITE" id="PS51819"/>
    </source>
</evidence>
<comment type="caution">
    <text evidence="5">The sequence shown here is derived from an EMBL/GenBank/DDBJ whole genome shotgun (WGS) entry which is preliminary data.</text>
</comment>
<keyword evidence="3" id="KW-0046">Antibiotic resistance</keyword>
<dbReference type="PROSITE" id="PS51819">
    <property type="entry name" value="VOC"/>
    <property type="match status" value="1"/>
</dbReference>
<evidence type="ECO:0000256" key="1">
    <source>
        <dbReference type="ARBA" id="ARBA00011051"/>
    </source>
</evidence>
<dbReference type="GeneID" id="98343067"/>
<evidence type="ECO:0000313" key="5">
    <source>
        <dbReference type="EMBL" id="PWK33712.1"/>
    </source>
</evidence>
<comment type="similarity">
    <text evidence="1">Belongs to the bleomycin resistance protein family.</text>
</comment>
<dbReference type="Pfam" id="PF19581">
    <property type="entry name" value="Glyoxalase_7"/>
    <property type="match status" value="1"/>
</dbReference>
<dbReference type="InterPro" id="IPR037523">
    <property type="entry name" value="VOC_core"/>
</dbReference>
<name>A0A316ERG7_9BURK</name>
<sequence length="121" mass="13829">MQLSAAVPILRIFSVDKAKEFYLDFLGFTLDWEHRFEPDLPLYAQIHRSGLTLHLSEHHGDATPGSAVFVPMEDIDAFQQELIARQYGYARPGIEPTGWGREMQIADPFGNRLRFCEFSKG</sequence>